<evidence type="ECO:0000256" key="3">
    <source>
        <dbReference type="ARBA" id="ARBA00022475"/>
    </source>
</evidence>
<feature type="transmembrane region" description="Helical" evidence="7">
    <location>
        <begin position="136"/>
        <end position="156"/>
    </location>
</feature>
<keyword evidence="3" id="KW-1003">Cell membrane</keyword>
<dbReference type="Pfam" id="PF01757">
    <property type="entry name" value="Acyl_transf_3"/>
    <property type="match status" value="1"/>
</dbReference>
<proteinExistence type="inferred from homology"/>
<evidence type="ECO:0000256" key="7">
    <source>
        <dbReference type="SAM" id="Phobius"/>
    </source>
</evidence>
<evidence type="ECO:0000313" key="10">
    <source>
        <dbReference type="Proteomes" id="UP001205603"/>
    </source>
</evidence>
<dbReference type="RefSeq" id="WP_255027766.1">
    <property type="nucleotide sequence ID" value="NZ_JANDHW010000009.1"/>
</dbReference>
<reference evidence="9 10" key="1">
    <citation type="submission" date="2022-07" db="EMBL/GenBank/DDBJ databases">
        <title>Fecal culturing of patients with breast cancer.</title>
        <authorList>
            <person name="Teng N.M.Y."/>
            <person name="Kiu R."/>
            <person name="Evans R."/>
            <person name="Baker D.J."/>
            <person name="Zenner C."/>
            <person name="Robinson S.D."/>
            <person name="Hall L.J."/>
        </authorList>
    </citation>
    <scope>NUCLEOTIDE SEQUENCE [LARGE SCALE GENOMIC DNA]</scope>
    <source>
        <strain evidence="9 10">LH1063</strain>
    </source>
</reference>
<dbReference type="PANTHER" id="PTHR40074">
    <property type="entry name" value="O-ACETYLTRANSFERASE WECH"/>
    <property type="match status" value="1"/>
</dbReference>
<organism evidence="9 10">
    <name type="scientific">Coprobacter tertius</name>
    <dbReference type="NCBI Taxonomy" id="2944915"/>
    <lineage>
        <taxon>Bacteria</taxon>
        <taxon>Pseudomonadati</taxon>
        <taxon>Bacteroidota</taxon>
        <taxon>Bacteroidia</taxon>
        <taxon>Bacteroidales</taxon>
        <taxon>Barnesiellaceae</taxon>
        <taxon>Coprobacter</taxon>
    </lineage>
</organism>
<keyword evidence="9" id="KW-0012">Acyltransferase</keyword>
<keyword evidence="9" id="KW-0808">Transferase</keyword>
<feature type="transmembrane region" description="Helical" evidence="7">
    <location>
        <begin position="56"/>
        <end position="76"/>
    </location>
</feature>
<dbReference type="Proteomes" id="UP001205603">
    <property type="component" value="Unassembled WGS sequence"/>
</dbReference>
<feature type="transmembrane region" description="Helical" evidence="7">
    <location>
        <begin position="163"/>
        <end position="182"/>
    </location>
</feature>
<evidence type="ECO:0000256" key="6">
    <source>
        <dbReference type="ARBA" id="ARBA00023136"/>
    </source>
</evidence>
<dbReference type="GO" id="GO:0016746">
    <property type="term" value="F:acyltransferase activity"/>
    <property type="evidence" value="ECO:0007669"/>
    <property type="project" value="UniProtKB-KW"/>
</dbReference>
<name>A0ABT1MKS0_9BACT</name>
<evidence type="ECO:0000256" key="4">
    <source>
        <dbReference type="ARBA" id="ARBA00022692"/>
    </source>
</evidence>
<keyword evidence="10" id="KW-1185">Reference proteome</keyword>
<feature type="transmembrane region" description="Helical" evidence="7">
    <location>
        <begin position="226"/>
        <end position="247"/>
    </location>
</feature>
<evidence type="ECO:0000313" key="9">
    <source>
        <dbReference type="EMBL" id="MCP9612461.1"/>
    </source>
</evidence>
<feature type="domain" description="Acyltransferase 3" evidence="8">
    <location>
        <begin position="11"/>
        <end position="346"/>
    </location>
</feature>
<feature type="transmembrane region" description="Helical" evidence="7">
    <location>
        <begin position="300"/>
        <end position="317"/>
    </location>
</feature>
<protein>
    <submittedName>
        <fullName evidence="9">Acyltransferase family protein</fullName>
    </submittedName>
</protein>
<evidence type="ECO:0000259" key="8">
    <source>
        <dbReference type="Pfam" id="PF01757"/>
    </source>
</evidence>
<feature type="transmembrane region" description="Helical" evidence="7">
    <location>
        <begin position="259"/>
        <end position="279"/>
    </location>
</feature>
<feature type="transmembrane region" description="Helical" evidence="7">
    <location>
        <begin position="16"/>
        <end position="36"/>
    </location>
</feature>
<comment type="subcellular location">
    <subcellularLocation>
        <location evidence="1">Cell membrane</location>
        <topology evidence="1">Multi-pass membrane protein</topology>
    </subcellularLocation>
</comment>
<dbReference type="InterPro" id="IPR002656">
    <property type="entry name" value="Acyl_transf_3_dom"/>
</dbReference>
<keyword evidence="4 7" id="KW-0812">Transmembrane</keyword>
<comment type="similarity">
    <text evidence="2">Belongs to the acyltransferase 3 family.</text>
</comment>
<comment type="caution">
    <text evidence="9">The sequence shown here is derived from an EMBL/GenBank/DDBJ whole genome shotgun (WGS) entry which is preliminary data.</text>
</comment>
<dbReference type="PANTHER" id="PTHR40074:SF2">
    <property type="entry name" value="O-ACETYLTRANSFERASE WECH"/>
    <property type="match status" value="1"/>
</dbReference>
<evidence type="ECO:0000256" key="5">
    <source>
        <dbReference type="ARBA" id="ARBA00022989"/>
    </source>
</evidence>
<feature type="transmembrane region" description="Helical" evidence="7">
    <location>
        <begin position="88"/>
        <end position="108"/>
    </location>
</feature>
<keyword evidence="6 7" id="KW-0472">Membrane</keyword>
<evidence type="ECO:0000256" key="1">
    <source>
        <dbReference type="ARBA" id="ARBA00004651"/>
    </source>
</evidence>
<keyword evidence="5 7" id="KW-1133">Transmembrane helix</keyword>
<sequence>MDKQLALSKRNHGLDILRVLACYMVIQVHAGEFYYIGNGGMILEGCGPLWVDIYNSLCRTAVPLFVMLSGYFLLPVKEPMKDFFRRRTVRVVVPFIIWCALYAIYQYFRGQADLATTGLNILKIGINFGVEIGHLWYIYMLIGLYLFAPIISPWIANASRKSMQFYLCIWALSLFVPYIHLIFPEFLGECFWNHTPLLYYFSGFLGYMILAVYIKKYMSQRKKWHLPVSLLCIIAGYLVTAGGYATRLKTVILVPDLELTWGFETINVALMSFGLFLLIKDIRFKNPFSAPVKIITDISKLSYGIYLIHIMVLNFYFEIFNPVWDSVGLKLPCIAISTFITSYLLIKLLSLFPRSKYIIG</sequence>
<evidence type="ECO:0000256" key="2">
    <source>
        <dbReference type="ARBA" id="ARBA00007400"/>
    </source>
</evidence>
<feature type="transmembrane region" description="Helical" evidence="7">
    <location>
        <begin position="329"/>
        <end position="346"/>
    </location>
</feature>
<dbReference type="EMBL" id="JANDHW010000009">
    <property type="protein sequence ID" value="MCP9612461.1"/>
    <property type="molecule type" value="Genomic_DNA"/>
</dbReference>
<feature type="transmembrane region" description="Helical" evidence="7">
    <location>
        <begin position="197"/>
        <end position="214"/>
    </location>
</feature>
<gene>
    <name evidence="9" type="ORF">NMU02_10195</name>
</gene>
<accession>A0ABT1MKS0</accession>